<evidence type="ECO:0008006" key="2">
    <source>
        <dbReference type="Google" id="ProtNLM"/>
    </source>
</evidence>
<organism evidence="1">
    <name type="scientific">marine metagenome</name>
    <dbReference type="NCBI Taxonomy" id="408172"/>
    <lineage>
        <taxon>unclassified sequences</taxon>
        <taxon>metagenomes</taxon>
        <taxon>ecological metagenomes</taxon>
    </lineage>
</organism>
<accession>A0A382F1J4</accession>
<proteinExistence type="predicted"/>
<dbReference type="Pfam" id="PF02585">
    <property type="entry name" value="PIG-L"/>
    <property type="match status" value="1"/>
</dbReference>
<dbReference type="PANTHER" id="PTHR12993:SF11">
    <property type="entry name" value="N-ACETYLGLUCOSAMINYL-PHOSPHATIDYLINOSITOL DE-N-ACETYLASE"/>
    <property type="match status" value="1"/>
</dbReference>
<gene>
    <name evidence="1" type="ORF">METZ01_LOCUS209704</name>
</gene>
<name>A0A382F1J4_9ZZZZ</name>
<dbReference type="GO" id="GO:0016811">
    <property type="term" value="F:hydrolase activity, acting on carbon-nitrogen (but not peptide) bonds, in linear amides"/>
    <property type="evidence" value="ECO:0007669"/>
    <property type="project" value="TreeGrafter"/>
</dbReference>
<dbReference type="Gene3D" id="3.40.50.10320">
    <property type="entry name" value="LmbE-like"/>
    <property type="match status" value="1"/>
</dbReference>
<sequence length="256" mass="29518">MVWKKGKKPEQYLFTITEEFSDNWKSFKKEAKDNKQNISELLRNTVSSKLTNDKKKKALVLSPHTDDAELGCGGTIAKLVEEGWSVHVIYFSAVAERYPNLVEEAANSGKILGITHEVLDFHTRFFPRDRQEILQALYDHSRSIDYDLVFTPTTTDIHQDHGVVTAEAKRAFRNCTLLGYELPWNNLSVSLNCFIPLEERHVKKKILALDCYDSQKHNPYFSEKFFRSVVKMRGIQLSSPFAEGFETIKVRLDQLI</sequence>
<dbReference type="PANTHER" id="PTHR12993">
    <property type="entry name" value="N-ACETYLGLUCOSAMINYL-PHOSPHATIDYLINOSITOL DE-N-ACETYLASE-RELATED"/>
    <property type="match status" value="1"/>
</dbReference>
<evidence type="ECO:0000313" key="1">
    <source>
        <dbReference type="EMBL" id="SVB56850.1"/>
    </source>
</evidence>
<dbReference type="InterPro" id="IPR003737">
    <property type="entry name" value="GlcNAc_PI_deacetylase-related"/>
</dbReference>
<protein>
    <recommendedName>
        <fullName evidence="2">LmbE family protein</fullName>
    </recommendedName>
</protein>
<dbReference type="EMBL" id="UINC01047502">
    <property type="protein sequence ID" value="SVB56850.1"/>
    <property type="molecule type" value="Genomic_DNA"/>
</dbReference>
<dbReference type="AlphaFoldDB" id="A0A382F1J4"/>
<dbReference type="SUPFAM" id="SSF102588">
    <property type="entry name" value="LmbE-like"/>
    <property type="match status" value="1"/>
</dbReference>
<reference evidence="1" key="1">
    <citation type="submission" date="2018-05" db="EMBL/GenBank/DDBJ databases">
        <authorList>
            <person name="Lanie J.A."/>
            <person name="Ng W.-L."/>
            <person name="Kazmierczak K.M."/>
            <person name="Andrzejewski T.M."/>
            <person name="Davidsen T.M."/>
            <person name="Wayne K.J."/>
            <person name="Tettelin H."/>
            <person name="Glass J.I."/>
            <person name="Rusch D."/>
            <person name="Podicherti R."/>
            <person name="Tsui H.-C.T."/>
            <person name="Winkler M.E."/>
        </authorList>
    </citation>
    <scope>NUCLEOTIDE SEQUENCE</scope>
</reference>
<dbReference type="InterPro" id="IPR024078">
    <property type="entry name" value="LmbE-like_dom_sf"/>
</dbReference>